<protein>
    <submittedName>
        <fullName evidence="1">Uncharacterized protein</fullName>
    </submittedName>
</protein>
<name>A0A4S2LJK1_OPIFE</name>
<dbReference type="Proteomes" id="UP000308267">
    <property type="component" value="Unassembled WGS sequence"/>
</dbReference>
<feature type="non-terminal residue" evidence="1">
    <location>
        <position position="1"/>
    </location>
</feature>
<gene>
    <name evidence="1" type="ORF">CRM22_006715</name>
</gene>
<evidence type="ECO:0000313" key="2">
    <source>
        <dbReference type="Proteomes" id="UP000308267"/>
    </source>
</evidence>
<feature type="non-terminal residue" evidence="1">
    <location>
        <position position="63"/>
    </location>
</feature>
<dbReference type="AlphaFoldDB" id="A0A4S2LJK1"/>
<evidence type="ECO:0000313" key="1">
    <source>
        <dbReference type="EMBL" id="TGZ63793.1"/>
    </source>
</evidence>
<proteinExistence type="predicted"/>
<accession>A0A4S2LJK1</accession>
<dbReference type="EMBL" id="SJOL01007034">
    <property type="protein sequence ID" value="TGZ63793.1"/>
    <property type="molecule type" value="Genomic_DNA"/>
</dbReference>
<organism evidence="1 2">
    <name type="scientific">Opisthorchis felineus</name>
    <dbReference type="NCBI Taxonomy" id="147828"/>
    <lineage>
        <taxon>Eukaryota</taxon>
        <taxon>Metazoa</taxon>
        <taxon>Spiralia</taxon>
        <taxon>Lophotrochozoa</taxon>
        <taxon>Platyhelminthes</taxon>
        <taxon>Trematoda</taxon>
        <taxon>Digenea</taxon>
        <taxon>Opisthorchiida</taxon>
        <taxon>Opisthorchiata</taxon>
        <taxon>Opisthorchiidae</taxon>
        <taxon>Opisthorchis</taxon>
    </lineage>
</organism>
<comment type="caution">
    <text evidence="1">The sequence shown here is derived from an EMBL/GenBank/DDBJ whole genome shotgun (WGS) entry which is preliminary data.</text>
</comment>
<keyword evidence="2" id="KW-1185">Reference proteome</keyword>
<reference evidence="1 2" key="1">
    <citation type="journal article" date="2019" name="BMC Genomics">
        <title>New insights from Opisthorchis felineus genome: update on genomics of the epidemiologically important liver flukes.</title>
        <authorList>
            <person name="Ershov N.I."/>
            <person name="Mordvinov V.A."/>
            <person name="Prokhortchouk E.B."/>
            <person name="Pakharukova M.Y."/>
            <person name="Gunbin K.V."/>
            <person name="Ustyantsev K."/>
            <person name="Genaev M.A."/>
            <person name="Blinov A.G."/>
            <person name="Mazur A."/>
            <person name="Boulygina E."/>
            <person name="Tsygankova S."/>
            <person name="Khrameeva E."/>
            <person name="Chekanov N."/>
            <person name="Fan G."/>
            <person name="Xiao A."/>
            <person name="Zhang H."/>
            <person name="Xu X."/>
            <person name="Yang H."/>
            <person name="Solovyev V."/>
            <person name="Lee S.M."/>
            <person name="Liu X."/>
            <person name="Afonnikov D.A."/>
            <person name="Skryabin K.G."/>
        </authorList>
    </citation>
    <scope>NUCLEOTIDE SEQUENCE [LARGE SCALE GENOMIC DNA]</scope>
    <source>
        <strain evidence="1">AK-0245</strain>
        <tissue evidence="1">Whole organism</tissue>
    </source>
</reference>
<sequence length="63" mass="6514">VSGFLPTNIDSTAIDNDSDGEDIFAEMLANRASIAFSNITIHSPGAAGYGSKGVRNTSSIELP</sequence>